<dbReference type="SUPFAM" id="SSF101898">
    <property type="entry name" value="NHL repeat"/>
    <property type="match status" value="1"/>
</dbReference>
<dbReference type="SUPFAM" id="SSF63829">
    <property type="entry name" value="Calcium-dependent phosphotriesterase"/>
    <property type="match status" value="1"/>
</dbReference>
<dbReference type="InParanoid" id="K1Q2B4"/>
<dbReference type="HOGENOM" id="CLU_005968_0_0_1"/>
<protein>
    <recommendedName>
        <fullName evidence="2">Tripartite motif-containing protein 2</fullName>
    </recommendedName>
</protein>
<evidence type="ECO:0008006" key="2">
    <source>
        <dbReference type="Google" id="ProtNLM"/>
    </source>
</evidence>
<proteinExistence type="predicted"/>
<dbReference type="InterPro" id="IPR011042">
    <property type="entry name" value="6-blade_b-propeller_TolB-like"/>
</dbReference>
<dbReference type="GO" id="GO:0061630">
    <property type="term" value="F:ubiquitin protein ligase activity"/>
    <property type="evidence" value="ECO:0007669"/>
    <property type="project" value="TreeGrafter"/>
</dbReference>
<name>K1Q2B4_MAGGI</name>
<dbReference type="PANTHER" id="PTHR24104:SF50">
    <property type="entry name" value="SMP-30_GLUCONOLACTONASE_LRE-LIKE REGION DOMAIN-CONTAINING PROTEIN"/>
    <property type="match status" value="1"/>
</dbReference>
<dbReference type="AlphaFoldDB" id="K1Q2B4"/>
<gene>
    <name evidence="1" type="ORF">CGI_10012974</name>
</gene>
<organism evidence="1">
    <name type="scientific">Magallana gigas</name>
    <name type="common">Pacific oyster</name>
    <name type="synonym">Crassostrea gigas</name>
    <dbReference type="NCBI Taxonomy" id="29159"/>
    <lineage>
        <taxon>Eukaryota</taxon>
        <taxon>Metazoa</taxon>
        <taxon>Spiralia</taxon>
        <taxon>Lophotrochozoa</taxon>
        <taxon>Mollusca</taxon>
        <taxon>Bivalvia</taxon>
        <taxon>Autobranchia</taxon>
        <taxon>Pteriomorphia</taxon>
        <taxon>Ostreida</taxon>
        <taxon>Ostreoidea</taxon>
        <taxon>Ostreidae</taxon>
        <taxon>Magallana</taxon>
    </lineage>
</organism>
<reference evidence="1" key="1">
    <citation type="journal article" date="2012" name="Nature">
        <title>The oyster genome reveals stress adaptation and complexity of shell formation.</title>
        <authorList>
            <person name="Zhang G."/>
            <person name="Fang X."/>
            <person name="Guo X."/>
            <person name="Li L."/>
            <person name="Luo R."/>
            <person name="Xu F."/>
            <person name="Yang P."/>
            <person name="Zhang L."/>
            <person name="Wang X."/>
            <person name="Qi H."/>
            <person name="Xiong Z."/>
            <person name="Que H."/>
            <person name="Xie Y."/>
            <person name="Holland P.W."/>
            <person name="Paps J."/>
            <person name="Zhu Y."/>
            <person name="Wu F."/>
            <person name="Chen Y."/>
            <person name="Wang J."/>
            <person name="Peng C."/>
            <person name="Meng J."/>
            <person name="Yang L."/>
            <person name="Liu J."/>
            <person name="Wen B."/>
            <person name="Zhang N."/>
            <person name="Huang Z."/>
            <person name="Zhu Q."/>
            <person name="Feng Y."/>
            <person name="Mount A."/>
            <person name="Hedgecock D."/>
            <person name="Xu Z."/>
            <person name="Liu Y."/>
            <person name="Domazet-Loso T."/>
            <person name="Du Y."/>
            <person name="Sun X."/>
            <person name="Zhang S."/>
            <person name="Liu B."/>
            <person name="Cheng P."/>
            <person name="Jiang X."/>
            <person name="Li J."/>
            <person name="Fan D."/>
            <person name="Wang W."/>
            <person name="Fu W."/>
            <person name="Wang T."/>
            <person name="Wang B."/>
            <person name="Zhang J."/>
            <person name="Peng Z."/>
            <person name="Li Y."/>
            <person name="Li N."/>
            <person name="Wang J."/>
            <person name="Chen M."/>
            <person name="He Y."/>
            <person name="Tan F."/>
            <person name="Song X."/>
            <person name="Zheng Q."/>
            <person name="Huang R."/>
            <person name="Yang H."/>
            <person name="Du X."/>
            <person name="Chen L."/>
            <person name="Yang M."/>
            <person name="Gaffney P.M."/>
            <person name="Wang S."/>
            <person name="Luo L."/>
            <person name="She Z."/>
            <person name="Ming Y."/>
            <person name="Huang W."/>
            <person name="Zhang S."/>
            <person name="Huang B."/>
            <person name="Zhang Y."/>
            <person name="Qu T."/>
            <person name="Ni P."/>
            <person name="Miao G."/>
            <person name="Wang J."/>
            <person name="Wang Q."/>
            <person name="Steinberg C.E."/>
            <person name="Wang H."/>
            <person name="Li N."/>
            <person name="Qian L."/>
            <person name="Zhang G."/>
            <person name="Li Y."/>
            <person name="Yang H."/>
            <person name="Liu X."/>
            <person name="Wang J."/>
            <person name="Yin Y."/>
            <person name="Wang J."/>
        </authorList>
    </citation>
    <scope>NUCLEOTIDE SEQUENCE [LARGE SCALE GENOMIC DNA]</scope>
    <source>
        <strain evidence="1">05x7-T-G4-1.051#20</strain>
    </source>
</reference>
<dbReference type="PANTHER" id="PTHR24104">
    <property type="entry name" value="E3 UBIQUITIN-PROTEIN LIGASE NHLRC1-RELATED"/>
    <property type="match status" value="1"/>
</dbReference>
<evidence type="ECO:0000313" key="1">
    <source>
        <dbReference type="EMBL" id="EKC28053.1"/>
    </source>
</evidence>
<sequence length="739" mass="84194">MVTKAQTFKDLVNFVLNDLMSNVFCAFNFKHRCLKQKIEIIRHLLRLQHYLYKYERSAIHPIQFLKMKSHLPKIQENLNLFLHTSQFSVRDSFSEKRIAESLGGVKIIEKGNRTIGNECLLKVMSSPEFIQSLTLAGVRGCGHISCARLNRVWVSDDRDNLILTNITGVNLHRLDEFHSHCESYTGYGPHTVNNEGDLIYINRNYNINKLSKDMKTTTTFIEKTDYPWIPWCVDVSPHTGDLLVGMYRNKPKSGKVTRYNQSGQLTLTIQHDNRGIGLYNRPSYIKENNNRDVVVSDSGTVVVTEYGGRHRFTYAIHPFGSKLVPLGICTDALSNILVCDGMNSTVQMLNKDGQFLSYLLIRPPGTFRPCSLSYDINTHRLWVGSYNNKKVCVYRYVTRLDTSAGPNLTTADAIESLNVVPTNDTEKPQQDNECLLQLMSHPKILYSFTVTDVESCGHISLVASDQVWINDRNNLIMTNTTGDTLDHLEDCNSDFTGLHTVNSDSELIYIDEEYDISKQSTDTETDTTFIQRPDFKWRRWSVYWSLLTGDLLVGMFNIKRETGKVTRYNQSGQLTQTIHHDMNGMELYRQPNYITENNNGDILVCDSLKVVVVVDLGGRHRFSYSGHPPGSGISPCGICTDAMSHILVCDNKTNTVHMLNKDGQFLSHLLTKEMDEPHSLTYDANTHRLWVGSYNNNKLCVYIYIEQRNALTVLPAFFPTLSLKSWDLADQFGTFEADL</sequence>
<dbReference type="GO" id="GO:0043161">
    <property type="term" value="P:proteasome-mediated ubiquitin-dependent protein catabolic process"/>
    <property type="evidence" value="ECO:0007669"/>
    <property type="project" value="TreeGrafter"/>
</dbReference>
<dbReference type="GO" id="GO:0000209">
    <property type="term" value="P:protein polyubiquitination"/>
    <property type="evidence" value="ECO:0007669"/>
    <property type="project" value="TreeGrafter"/>
</dbReference>
<dbReference type="InterPro" id="IPR050952">
    <property type="entry name" value="TRIM-NHL_E3_ligases"/>
</dbReference>
<accession>K1Q2B4</accession>
<dbReference type="EMBL" id="JH818482">
    <property type="protein sequence ID" value="EKC28053.1"/>
    <property type="molecule type" value="Genomic_DNA"/>
</dbReference>
<dbReference type="Gene3D" id="2.120.10.30">
    <property type="entry name" value="TolB, C-terminal domain"/>
    <property type="match status" value="2"/>
</dbReference>